<comment type="subcellular location">
    <subcellularLocation>
        <location evidence="1">Membrane</location>
        <topology evidence="1">Multi-pass membrane protein</topology>
    </subcellularLocation>
</comment>
<evidence type="ECO:0000256" key="3">
    <source>
        <dbReference type="ARBA" id="ARBA00022507"/>
    </source>
</evidence>
<evidence type="ECO:0000256" key="8">
    <source>
        <dbReference type="ARBA" id="ARBA00023170"/>
    </source>
</evidence>
<evidence type="ECO:0000313" key="13">
    <source>
        <dbReference type="Proteomes" id="UP000294933"/>
    </source>
</evidence>
<name>A0A4Y7PDM1_9AGAM</name>
<dbReference type="PANTHER" id="PTHR28097:SF1">
    <property type="entry name" value="PHEROMONE A FACTOR RECEPTOR"/>
    <property type="match status" value="1"/>
</dbReference>
<keyword evidence="4 10" id="KW-0812">Transmembrane</keyword>
<dbReference type="GO" id="GO:0000750">
    <property type="term" value="P:pheromone-dependent signal transduction involved in conjugation with cellular fusion"/>
    <property type="evidence" value="ECO:0007669"/>
    <property type="project" value="TreeGrafter"/>
</dbReference>
<organism evidence="12 13">
    <name type="scientific">Rickenella mellea</name>
    <dbReference type="NCBI Taxonomy" id="50990"/>
    <lineage>
        <taxon>Eukaryota</taxon>
        <taxon>Fungi</taxon>
        <taxon>Dikarya</taxon>
        <taxon>Basidiomycota</taxon>
        <taxon>Agaricomycotina</taxon>
        <taxon>Agaricomycetes</taxon>
        <taxon>Hymenochaetales</taxon>
        <taxon>Rickenellaceae</taxon>
        <taxon>Rickenella</taxon>
    </lineage>
</organism>
<comment type="similarity">
    <text evidence="2">Belongs to the G-protein coupled receptor 4 family.</text>
</comment>
<feature type="transmembrane region" description="Helical" evidence="10">
    <location>
        <begin position="7"/>
        <end position="27"/>
    </location>
</feature>
<evidence type="ECO:0000256" key="6">
    <source>
        <dbReference type="ARBA" id="ARBA00023040"/>
    </source>
</evidence>
<evidence type="ECO:0000256" key="7">
    <source>
        <dbReference type="ARBA" id="ARBA00023136"/>
    </source>
</evidence>
<keyword evidence="5 10" id="KW-1133">Transmembrane helix</keyword>
<dbReference type="PANTHER" id="PTHR28097">
    <property type="entry name" value="PHEROMONE A FACTOR RECEPTOR"/>
    <property type="match status" value="1"/>
</dbReference>
<gene>
    <name evidence="11" type="ORF">BD410DRAFT_685950</name>
    <name evidence="12" type="ORF">BD410DRAFT_688449</name>
</gene>
<evidence type="ECO:0000256" key="2">
    <source>
        <dbReference type="ARBA" id="ARBA00011085"/>
    </source>
</evidence>
<keyword evidence="3" id="KW-0589">Pheromone response</keyword>
<keyword evidence="8 12" id="KW-0675">Receptor</keyword>
<dbReference type="Proteomes" id="UP000294933">
    <property type="component" value="Unassembled WGS sequence"/>
</dbReference>
<dbReference type="EMBL" id="ML170720">
    <property type="protein sequence ID" value="TDL13326.1"/>
    <property type="molecule type" value="Genomic_DNA"/>
</dbReference>
<dbReference type="VEuPathDB" id="FungiDB:BD410DRAFT_685950"/>
<dbReference type="VEuPathDB" id="FungiDB:BD410DRAFT_688449"/>
<dbReference type="InterPro" id="IPR001499">
    <property type="entry name" value="GPCR_STE3"/>
</dbReference>
<reference evidence="12 13" key="1">
    <citation type="submission" date="2018-06" db="EMBL/GenBank/DDBJ databases">
        <title>A transcriptomic atlas of mushroom development highlights an independent origin of complex multicellularity.</title>
        <authorList>
            <consortium name="DOE Joint Genome Institute"/>
            <person name="Krizsan K."/>
            <person name="Almasi E."/>
            <person name="Merenyi Z."/>
            <person name="Sahu N."/>
            <person name="Viragh M."/>
            <person name="Koszo T."/>
            <person name="Mondo S."/>
            <person name="Kiss B."/>
            <person name="Balint B."/>
            <person name="Kues U."/>
            <person name="Barry K."/>
            <person name="Hegedus J.C."/>
            <person name="Henrissat B."/>
            <person name="Johnson J."/>
            <person name="Lipzen A."/>
            <person name="Ohm R."/>
            <person name="Nagy I."/>
            <person name="Pangilinan J."/>
            <person name="Yan J."/>
            <person name="Xiong Y."/>
            <person name="Grigoriev I.V."/>
            <person name="Hibbett D.S."/>
            <person name="Nagy L.G."/>
        </authorList>
    </citation>
    <scope>NUCLEOTIDE SEQUENCE [LARGE SCALE GENOMIC DNA]</scope>
    <source>
        <strain evidence="12 13">SZMC22713</strain>
    </source>
</reference>
<keyword evidence="7 10" id="KW-0472">Membrane</keyword>
<feature type="non-terminal residue" evidence="12">
    <location>
        <position position="68"/>
    </location>
</feature>
<feature type="non-terminal residue" evidence="12">
    <location>
        <position position="1"/>
    </location>
</feature>
<dbReference type="GO" id="GO:0005886">
    <property type="term" value="C:plasma membrane"/>
    <property type="evidence" value="ECO:0007669"/>
    <property type="project" value="TreeGrafter"/>
</dbReference>
<accession>A0A4Y7PDM1</accession>
<evidence type="ECO:0000256" key="4">
    <source>
        <dbReference type="ARBA" id="ARBA00022692"/>
    </source>
</evidence>
<evidence type="ECO:0000256" key="10">
    <source>
        <dbReference type="SAM" id="Phobius"/>
    </source>
</evidence>
<dbReference type="PRINTS" id="PR00899">
    <property type="entry name" value="GPCRSTE3"/>
</dbReference>
<evidence type="ECO:0000313" key="11">
    <source>
        <dbReference type="EMBL" id="TDL13323.1"/>
    </source>
</evidence>
<keyword evidence="6" id="KW-0297">G-protein coupled receptor</keyword>
<evidence type="ECO:0000256" key="5">
    <source>
        <dbReference type="ARBA" id="ARBA00022989"/>
    </source>
</evidence>
<proteinExistence type="inferred from homology"/>
<evidence type="ECO:0000313" key="12">
    <source>
        <dbReference type="EMBL" id="TDL13326.1"/>
    </source>
</evidence>
<evidence type="ECO:0000256" key="9">
    <source>
        <dbReference type="ARBA" id="ARBA00023224"/>
    </source>
</evidence>
<protein>
    <submittedName>
        <fullName evidence="12">Fungal pheromone STE3G-protein-coupled receptor</fullName>
    </submittedName>
</protein>
<dbReference type="OrthoDB" id="3023457at2759"/>
<dbReference type="GO" id="GO:0004932">
    <property type="term" value="F:mating-type factor pheromone receptor activity"/>
    <property type="evidence" value="ECO:0007669"/>
    <property type="project" value="InterPro"/>
</dbReference>
<keyword evidence="9" id="KW-0807">Transducer</keyword>
<dbReference type="AlphaFoldDB" id="A0A4Y7PDM1"/>
<feature type="transmembrane region" description="Helical" evidence="10">
    <location>
        <begin position="39"/>
        <end position="59"/>
    </location>
</feature>
<evidence type="ECO:0000256" key="1">
    <source>
        <dbReference type="ARBA" id="ARBA00004141"/>
    </source>
</evidence>
<sequence>NTGIILYSLWVSIACLNQFINSVIWHNNALNSAPVWCDISTRLIVGISVAIPASSLCIVRRLYHICSM</sequence>
<dbReference type="EMBL" id="ML170721">
    <property type="protein sequence ID" value="TDL13323.1"/>
    <property type="molecule type" value="Genomic_DNA"/>
</dbReference>
<keyword evidence="13" id="KW-1185">Reference proteome</keyword>
<dbReference type="Pfam" id="PF02076">
    <property type="entry name" value="STE3"/>
    <property type="match status" value="1"/>
</dbReference>